<evidence type="ECO:0000259" key="1">
    <source>
        <dbReference type="Pfam" id="PF01936"/>
    </source>
</evidence>
<gene>
    <name evidence="2" type="ordered locus">PERMA_1879</name>
</gene>
<dbReference type="InterPro" id="IPR047140">
    <property type="entry name" value="LabA"/>
</dbReference>
<dbReference type="Pfam" id="PF01936">
    <property type="entry name" value="NYN"/>
    <property type="match status" value="1"/>
</dbReference>
<dbReference type="PANTHER" id="PTHR35458:SF8">
    <property type="entry name" value="SLR0650 PROTEIN"/>
    <property type="match status" value="1"/>
</dbReference>
<name>C0QSJ5_PERMH</name>
<dbReference type="KEGG" id="pmx:PERMA_1879"/>
<dbReference type="CDD" id="cd10911">
    <property type="entry name" value="PIN_LabA"/>
    <property type="match status" value="1"/>
</dbReference>
<dbReference type="OrthoDB" id="9794137at2"/>
<dbReference type="EMBL" id="CP001230">
    <property type="protein sequence ID" value="ACO03875.1"/>
    <property type="molecule type" value="Genomic_DNA"/>
</dbReference>
<dbReference type="RefSeq" id="WP_012676114.1">
    <property type="nucleotide sequence ID" value="NC_012440.1"/>
</dbReference>
<reference evidence="2 3" key="1">
    <citation type="journal article" date="2009" name="J. Bacteriol.">
        <title>Complete and draft genome sequences of six members of the Aquificales.</title>
        <authorList>
            <person name="Reysenbach A.L."/>
            <person name="Hamamura N."/>
            <person name="Podar M."/>
            <person name="Griffiths E."/>
            <person name="Ferreira S."/>
            <person name="Hochstein R."/>
            <person name="Heidelberg J."/>
            <person name="Johnson J."/>
            <person name="Mead D."/>
            <person name="Pohorille A."/>
            <person name="Sarmiento M."/>
            <person name="Schweighofer K."/>
            <person name="Seshadri R."/>
            <person name="Voytek M.A."/>
        </authorList>
    </citation>
    <scope>NUCLEOTIDE SEQUENCE [LARGE SCALE GENOMIC DNA]</scope>
    <source>
        <strain evidence="3">DSM 14350 / EX-H1</strain>
    </source>
</reference>
<organism evidence="2 3">
    <name type="scientific">Persephonella marina (strain DSM 14350 / EX-H1)</name>
    <dbReference type="NCBI Taxonomy" id="123214"/>
    <lineage>
        <taxon>Bacteria</taxon>
        <taxon>Pseudomonadati</taxon>
        <taxon>Aquificota</taxon>
        <taxon>Aquificia</taxon>
        <taxon>Aquificales</taxon>
        <taxon>Hydrogenothermaceae</taxon>
        <taxon>Persephonella</taxon>
    </lineage>
</organism>
<evidence type="ECO:0000313" key="3">
    <source>
        <dbReference type="Proteomes" id="UP000001366"/>
    </source>
</evidence>
<dbReference type="Gene3D" id="3.40.50.1010">
    <property type="entry name" value="5'-nuclease"/>
    <property type="match status" value="1"/>
</dbReference>
<sequence>MLRLFRKKRSDVKVVYRYPNEKVAIFIDGGNMFHACNYMQIKINYKKLIDILRKDRWLLRAYFYTGIPSGDLPRDVREQLRKQQGFLNELQNLGIKVKTMPLKKTPEGYIEKGIDILLATDMVSLAFRNAYDTAILVSGDSDYVPVVKEIQELGKRVENASFKRTSSYELRKVCDEFILLDNIKHRFTTPLYPEKIEKPPEVRFIDRIKEFFSKIIKKEKGRKR</sequence>
<evidence type="ECO:0000313" key="2">
    <source>
        <dbReference type="EMBL" id="ACO03875.1"/>
    </source>
</evidence>
<dbReference type="AlphaFoldDB" id="C0QSJ5"/>
<dbReference type="eggNOG" id="COG1432">
    <property type="taxonomic scope" value="Bacteria"/>
</dbReference>
<dbReference type="Proteomes" id="UP000001366">
    <property type="component" value="Chromosome"/>
</dbReference>
<dbReference type="HOGENOM" id="CLU_092340_4_0_0"/>
<proteinExistence type="predicted"/>
<dbReference type="InterPro" id="IPR021139">
    <property type="entry name" value="NYN"/>
</dbReference>
<keyword evidence="3" id="KW-1185">Reference proteome</keyword>
<accession>C0QSJ5</accession>
<dbReference type="PaxDb" id="123214-PERMA_1879"/>
<feature type="domain" description="NYN" evidence="1">
    <location>
        <begin position="22"/>
        <end position="180"/>
    </location>
</feature>
<dbReference type="PANTHER" id="PTHR35458">
    <property type="entry name" value="SLR0755 PROTEIN"/>
    <property type="match status" value="1"/>
</dbReference>
<dbReference type="STRING" id="123214.PERMA_1879"/>
<protein>
    <recommendedName>
        <fullName evidence="1">NYN domain-containing protein</fullName>
    </recommendedName>
</protein>
<dbReference type="GO" id="GO:0004540">
    <property type="term" value="F:RNA nuclease activity"/>
    <property type="evidence" value="ECO:0007669"/>
    <property type="project" value="InterPro"/>
</dbReference>